<evidence type="ECO:0000256" key="1">
    <source>
        <dbReference type="SAM" id="MobiDB-lite"/>
    </source>
</evidence>
<dbReference type="EMBL" id="CAFBMR010000176">
    <property type="protein sequence ID" value="CAB4934070.1"/>
    <property type="molecule type" value="Genomic_DNA"/>
</dbReference>
<name>A0A6J7ITB4_9ZZZZ</name>
<accession>A0A6J7ITB4</accession>
<gene>
    <name evidence="2" type="ORF">UFOPK3610_02094</name>
</gene>
<organism evidence="2">
    <name type="scientific">freshwater metagenome</name>
    <dbReference type="NCBI Taxonomy" id="449393"/>
    <lineage>
        <taxon>unclassified sequences</taxon>
        <taxon>metagenomes</taxon>
        <taxon>ecological metagenomes</taxon>
    </lineage>
</organism>
<feature type="region of interest" description="Disordered" evidence="1">
    <location>
        <begin position="1"/>
        <end position="27"/>
    </location>
</feature>
<sequence length="79" mass="8284">MATATAASKGTIAQERGLDSPDTKTNVVQPEGIPLSEAHLRSNAIGRQREEIISDACASLELQLADAYVCMCHGAGDLD</sequence>
<proteinExistence type="predicted"/>
<reference evidence="2" key="1">
    <citation type="submission" date="2020-05" db="EMBL/GenBank/DDBJ databases">
        <authorList>
            <person name="Chiriac C."/>
            <person name="Salcher M."/>
            <person name="Ghai R."/>
            <person name="Kavagutti S V."/>
        </authorList>
    </citation>
    <scope>NUCLEOTIDE SEQUENCE</scope>
</reference>
<dbReference type="AlphaFoldDB" id="A0A6J7ITB4"/>
<protein>
    <submittedName>
        <fullName evidence="2">Unannotated protein</fullName>
    </submittedName>
</protein>
<evidence type="ECO:0000313" key="2">
    <source>
        <dbReference type="EMBL" id="CAB4934070.1"/>
    </source>
</evidence>